<comment type="catalytic activity">
    <reaction evidence="6">
        <text>a quinone + NADH + H(+) = a quinol + NAD(+)</text>
        <dbReference type="Rhea" id="RHEA:46160"/>
        <dbReference type="ChEBI" id="CHEBI:15378"/>
        <dbReference type="ChEBI" id="CHEBI:24646"/>
        <dbReference type="ChEBI" id="CHEBI:57540"/>
        <dbReference type="ChEBI" id="CHEBI:57945"/>
        <dbReference type="ChEBI" id="CHEBI:132124"/>
        <dbReference type="EC" id="1.6.5.2"/>
    </reaction>
</comment>
<dbReference type="InterPro" id="IPR023947">
    <property type="entry name" value="K_H_efflux_KefG"/>
</dbReference>
<name>A0A0N0IBH5_9GAMM</name>
<comment type="catalytic activity">
    <reaction evidence="6">
        <text>a quinone + NADPH + H(+) = a quinol + NADP(+)</text>
        <dbReference type="Rhea" id="RHEA:46164"/>
        <dbReference type="ChEBI" id="CHEBI:15378"/>
        <dbReference type="ChEBI" id="CHEBI:24646"/>
        <dbReference type="ChEBI" id="CHEBI:57783"/>
        <dbReference type="ChEBI" id="CHEBI:58349"/>
        <dbReference type="ChEBI" id="CHEBI:132124"/>
        <dbReference type="EC" id="1.6.5.2"/>
    </reaction>
</comment>
<keyword evidence="1 6" id="KW-1003">Cell membrane</keyword>
<evidence type="ECO:0000256" key="1">
    <source>
        <dbReference type="ARBA" id="ARBA00022475"/>
    </source>
</evidence>
<comment type="similarity">
    <text evidence="6">Belongs to the NAD(P)H dehydrogenase (quinone) family. KefG subfamily.</text>
</comment>
<dbReference type="EMBL" id="LGAA01000007">
    <property type="protein sequence ID" value="KPD03893.1"/>
    <property type="molecule type" value="Genomic_DNA"/>
</dbReference>
<keyword evidence="2 6" id="KW-0997">Cell inner membrane</keyword>
<accession>A0A0N0IBH5</accession>
<evidence type="ECO:0000256" key="3">
    <source>
        <dbReference type="ARBA" id="ARBA00023002"/>
    </source>
</evidence>
<dbReference type="OrthoDB" id="9798454at2"/>
<dbReference type="Proteomes" id="UP000053226">
    <property type="component" value="Unassembled WGS sequence"/>
</dbReference>
<dbReference type="GO" id="GO:0005886">
    <property type="term" value="C:plasma membrane"/>
    <property type="evidence" value="ECO:0007669"/>
    <property type="project" value="UniProtKB-SubCell"/>
</dbReference>
<dbReference type="GO" id="GO:1901381">
    <property type="term" value="P:positive regulation of potassium ion transmembrane transport"/>
    <property type="evidence" value="ECO:0007669"/>
    <property type="project" value="UniProtKB-UniRule"/>
</dbReference>
<dbReference type="InterPro" id="IPR003680">
    <property type="entry name" value="Flavodoxin_fold"/>
</dbReference>
<dbReference type="GO" id="GO:0050136">
    <property type="term" value="F:NADH dehydrogenase (quinone) (non-electrogenic) activity"/>
    <property type="evidence" value="ECO:0007669"/>
    <property type="project" value="RHEA"/>
</dbReference>
<dbReference type="HAMAP" id="MF_01415">
    <property type="entry name" value="K_H_efflux_KefG"/>
    <property type="match status" value="1"/>
</dbReference>
<dbReference type="GO" id="GO:0010181">
    <property type="term" value="F:FMN binding"/>
    <property type="evidence" value="ECO:0007669"/>
    <property type="project" value="TreeGrafter"/>
</dbReference>
<dbReference type="RefSeq" id="WP_047255321.1">
    <property type="nucleotide sequence ID" value="NZ_CAWMUS010000007.1"/>
</dbReference>
<dbReference type="FunFam" id="3.40.50.360:FF:000013">
    <property type="entry name" value="Glutathione-regulated potassium-efflux system ancillary protein KefG"/>
    <property type="match status" value="1"/>
</dbReference>
<keyword evidence="5 6" id="KW-0472">Membrane</keyword>
<comment type="subunit">
    <text evidence="6">Interacts with KefB.</text>
</comment>
<dbReference type="GO" id="GO:0009055">
    <property type="term" value="F:electron transfer activity"/>
    <property type="evidence" value="ECO:0007669"/>
    <property type="project" value="TreeGrafter"/>
</dbReference>
<gene>
    <name evidence="6" type="primary">kefG</name>
    <name evidence="8" type="ORF">M992_0815</name>
</gene>
<dbReference type="Gene3D" id="3.40.50.360">
    <property type="match status" value="1"/>
</dbReference>
<dbReference type="NCBIfam" id="NF003430">
    <property type="entry name" value="PRK04930.1"/>
    <property type="match status" value="1"/>
</dbReference>
<evidence type="ECO:0000259" key="7">
    <source>
        <dbReference type="Pfam" id="PF02525"/>
    </source>
</evidence>
<dbReference type="Pfam" id="PF02525">
    <property type="entry name" value="Flavodoxin_2"/>
    <property type="match status" value="1"/>
</dbReference>
<dbReference type="GO" id="GO:0006813">
    <property type="term" value="P:potassium ion transport"/>
    <property type="evidence" value="ECO:0007669"/>
    <property type="project" value="InterPro"/>
</dbReference>
<feature type="domain" description="Flavodoxin-like fold" evidence="7">
    <location>
        <begin position="6"/>
        <end position="172"/>
    </location>
</feature>
<dbReference type="GeneID" id="79715838"/>
<evidence type="ECO:0000256" key="5">
    <source>
        <dbReference type="ARBA" id="ARBA00023136"/>
    </source>
</evidence>
<comment type="subcellular location">
    <subcellularLocation>
        <location evidence="6">Cell inner membrane</location>
        <topology evidence="6">Peripheral membrane protein</topology>
        <orientation evidence="6">Cytoplasmic side</orientation>
    </subcellularLocation>
</comment>
<evidence type="ECO:0000256" key="2">
    <source>
        <dbReference type="ARBA" id="ARBA00022519"/>
    </source>
</evidence>
<dbReference type="InterPro" id="IPR046980">
    <property type="entry name" value="KefG/KefF"/>
</dbReference>
<proteinExistence type="inferred from homology"/>
<reference evidence="8 9" key="1">
    <citation type="submission" date="2015-07" db="EMBL/GenBank/DDBJ databases">
        <title>ATOL: Assembling a taxonomically balanced genome-scale reconstruction of the evolutionary history of the Enterobacteriaceae.</title>
        <authorList>
            <person name="Plunkett G.III."/>
            <person name="Neeno-Eckwall E.C."/>
            <person name="Glasner J.D."/>
            <person name="Perna N.T."/>
        </authorList>
    </citation>
    <scope>NUCLEOTIDE SEQUENCE [LARGE SCALE GENOMIC DNA]</scope>
    <source>
        <strain evidence="8 9">ATCC 35017</strain>
    </source>
</reference>
<comment type="function">
    <text evidence="6">Regulatory subunit of a potassium efflux system that confers protection against electrophiles. Required for full activity of KefB.</text>
</comment>
<dbReference type="AlphaFoldDB" id="A0A0N0IBH5"/>
<evidence type="ECO:0000256" key="4">
    <source>
        <dbReference type="ARBA" id="ARBA00023027"/>
    </source>
</evidence>
<dbReference type="PANTHER" id="PTHR47307:SF1">
    <property type="entry name" value="GLUTATHIONE-REGULATED POTASSIUM-EFFLUX SYSTEM ANCILLARY PROTEIN KEFG"/>
    <property type="match status" value="1"/>
</dbReference>
<evidence type="ECO:0000313" key="9">
    <source>
        <dbReference type="Proteomes" id="UP000053226"/>
    </source>
</evidence>
<dbReference type="GO" id="GO:0008753">
    <property type="term" value="F:NADPH dehydrogenase (quinone) activity"/>
    <property type="evidence" value="ECO:0007669"/>
    <property type="project" value="RHEA"/>
</dbReference>
<dbReference type="PANTHER" id="PTHR47307">
    <property type="entry name" value="GLUTATHIONE-REGULATED POTASSIUM-EFFLUX SYSTEM ANCILLARY PROTEIN KEFG"/>
    <property type="match status" value="1"/>
</dbReference>
<evidence type="ECO:0000256" key="6">
    <source>
        <dbReference type="HAMAP-Rule" id="MF_01415"/>
    </source>
</evidence>
<keyword evidence="9" id="KW-1185">Reference proteome</keyword>
<keyword evidence="4 6" id="KW-0520">NAD</keyword>
<dbReference type="InterPro" id="IPR029039">
    <property type="entry name" value="Flavoprotein-like_sf"/>
</dbReference>
<protein>
    <recommendedName>
        <fullName evidence="6">Glutathione-regulated potassium-efflux system ancillary protein KefG</fullName>
    </recommendedName>
    <alternativeName>
        <fullName evidence="6">Putative quinone oxidoreductase KefG</fullName>
        <ecNumber evidence="6">1.6.5.2</ecNumber>
    </alternativeName>
</protein>
<comment type="caution">
    <text evidence="8">The sequence shown here is derived from an EMBL/GenBank/DDBJ whole genome shotgun (WGS) entry which is preliminary data.</text>
</comment>
<dbReference type="SUPFAM" id="SSF52218">
    <property type="entry name" value="Flavoproteins"/>
    <property type="match status" value="1"/>
</dbReference>
<keyword evidence="3 6" id="KW-0560">Oxidoreductase</keyword>
<sequence length="184" mass="21470">MSQPPKVLILYAHPEPYHSVANRTLLAAISDLEHVTIHDLYGAYPDNFIDVTREQQRLCEHQFIVFQHPLYTYSCPSLLKEWFDRVLTRRFAADIGEQRLKGKYWRSVITTGEPKEAYQPDGYNRFAINELLRPFELTAAMCEMQWLEPIVIYAARQQSKEGFDGYCDAYRRWLQHPLDAGGVS</sequence>
<evidence type="ECO:0000313" key="8">
    <source>
        <dbReference type="EMBL" id="KPD03893.1"/>
    </source>
</evidence>
<organism evidence="8 9">
    <name type="scientific">Moellerella wisconsensis ATCC 35017</name>
    <dbReference type="NCBI Taxonomy" id="1354267"/>
    <lineage>
        <taxon>Bacteria</taxon>
        <taxon>Pseudomonadati</taxon>
        <taxon>Pseudomonadota</taxon>
        <taxon>Gammaproteobacteria</taxon>
        <taxon>Enterobacterales</taxon>
        <taxon>Morganellaceae</taxon>
        <taxon>Moellerella</taxon>
    </lineage>
</organism>
<dbReference type="EC" id="1.6.5.2" evidence="6"/>